<dbReference type="InterPro" id="IPR039072">
    <property type="entry name" value="ATP_synth_I_Bacilli"/>
</dbReference>
<gene>
    <name evidence="7" type="ORF">IMZ08_06835</name>
</gene>
<comment type="caution">
    <text evidence="7">The sequence shown here is derived from an EMBL/GenBank/DDBJ whole genome shotgun (WGS) entry which is preliminary data.</text>
</comment>
<dbReference type="PANTHER" id="PTHR40035">
    <property type="entry name" value="ATP SYNTHASE PROTEIN I"/>
    <property type="match status" value="1"/>
</dbReference>
<keyword evidence="8" id="KW-1185">Reference proteome</keyword>
<dbReference type="Pfam" id="PF03899">
    <property type="entry name" value="ATP-synt_I"/>
    <property type="match status" value="1"/>
</dbReference>
<evidence type="ECO:0000313" key="7">
    <source>
        <dbReference type="EMBL" id="MBE4907769.1"/>
    </source>
</evidence>
<evidence type="ECO:0000256" key="5">
    <source>
        <dbReference type="ARBA" id="ARBA00023136"/>
    </source>
</evidence>
<keyword evidence="5 6" id="KW-0472">Membrane</keyword>
<keyword evidence="4 6" id="KW-1133">Transmembrane helix</keyword>
<dbReference type="PANTHER" id="PTHR40035:SF1">
    <property type="entry name" value="ATP SYNTHASE PROTEIN I"/>
    <property type="match status" value="1"/>
</dbReference>
<feature type="transmembrane region" description="Helical" evidence="6">
    <location>
        <begin position="97"/>
        <end position="117"/>
    </location>
</feature>
<sequence length="122" mass="13953">MENLSQMSKRYYKYIFFLMSIYVLGWGFTAYQPIFLGLILGTTLSLYNLIVMVRKSNRFSKAVEEGKRVGSLGTFSRLASGALAVLIVLEFPDHLHLVSTVLGLMTIYIVIMIDFFLQNLRK</sequence>
<accession>A0ABR9QHV4</accession>
<evidence type="ECO:0000256" key="6">
    <source>
        <dbReference type="SAM" id="Phobius"/>
    </source>
</evidence>
<feature type="transmembrane region" description="Helical" evidence="6">
    <location>
        <begin position="34"/>
        <end position="53"/>
    </location>
</feature>
<evidence type="ECO:0000256" key="2">
    <source>
        <dbReference type="ARBA" id="ARBA00022475"/>
    </source>
</evidence>
<reference evidence="7 8" key="1">
    <citation type="submission" date="2020-10" db="EMBL/GenBank/DDBJ databases">
        <title>Bacillus sp. HD4P25, an endophyte from a halophyte.</title>
        <authorList>
            <person name="Sun J.-Q."/>
        </authorList>
    </citation>
    <scope>NUCLEOTIDE SEQUENCE [LARGE SCALE GENOMIC DNA]</scope>
    <source>
        <strain evidence="7 8">YIM 93174</strain>
    </source>
</reference>
<name>A0ABR9QHV4_9BACI</name>
<dbReference type="Proteomes" id="UP001516662">
    <property type="component" value="Unassembled WGS sequence"/>
</dbReference>
<evidence type="ECO:0000256" key="3">
    <source>
        <dbReference type="ARBA" id="ARBA00022692"/>
    </source>
</evidence>
<proteinExistence type="predicted"/>
<keyword evidence="3 6" id="KW-0812">Transmembrane</keyword>
<dbReference type="InterPro" id="IPR005598">
    <property type="entry name" value="ATP_synth_I"/>
</dbReference>
<keyword evidence="2" id="KW-1003">Cell membrane</keyword>
<dbReference type="RefSeq" id="WP_193535241.1">
    <property type="nucleotide sequence ID" value="NZ_JADCLJ010000016.1"/>
</dbReference>
<evidence type="ECO:0000256" key="4">
    <source>
        <dbReference type="ARBA" id="ARBA00022989"/>
    </source>
</evidence>
<evidence type="ECO:0000256" key="1">
    <source>
        <dbReference type="ARBA" id="ARBA00004651"/>
    </source>
</evidence>
<feature type="transmembrane region" description="Helical" evidence="6">
    <location>
        <begin position="12"/>
        <end position="28"/>
    </location>
</feature>
<dbReference type="EMBL" id="JADCLJ010000016">
    <property type="protein sequence ID" value="MBE4907769.1"/>
    <property type="molecule type" value="Genomic_DNA"/>
</dbReference>
<organism evidence="7 8">
    <name type="scientific">Litchfieldia luteola</name>
    <dbReference type="NCBI Taxonomy" id="682179"/>
    <lineage>
        <taxon>Bacteria</taxon>
        <taxon>Bacillati</taxon>
        <taxon>Bacillota</taxon>
        <taxon>Bacilli</taxon>
        <taxon>Bacillales</taxon>
        <taxon>Bacillaceae</taxon>
        <taxon>Litchfieldia</taxon>
    </lineage>
</organism>
<protein>
    <submittedName>
        <fullName evidence="7">ATP synthase subunit I</fullName>
    </submittedName>
</protein>
<evidence type="ECO:0000313" key="8">
    <source>
        <dbReference type="Proteomes" id="UP001516662"/>
    </source>
</evidence>
<comment type="subcellular location">
    <subcellularLocation>
        <location evidence="1">Cell membrane</location>
        <topology evidence="1">Multi-pass membrane protein</topology>
    </subcellularLocation>
</comment>
<feature type="transmembrane region" description="Helical" evidence="6">
    <location>
        <begin position="74"/>
        <end position="91"/>
    </location>
</feature>